<proteinExistence type="predicted"/>
<organism evidence="1 2">
    <name type="scientific">Dermatophagoides pteronyssinus</name>
    <name type="common">European house dust mite</name>
    <dbReference type="NCBI Taxonomy" id="6956"/>
    <lineage>
        <taxon>Eukaryota</taxon>
        <taxon>Metazoa</taxon>
        <taxon>Ecdysozoa</taxon>
        <taxon>Arthropoda</taxon>
        <taxon>Chelicerata</taxon>
        <taxon>Arachnida</taxon>
        <taxon>Acari</taxon>
        <taxon>Acariformes</taxon>
        <taxon>Sarcoptiformes</taxon>
        <taxon>Astigmata</taxon>
        <taxon>Psoroptidia</taxon>
        <taxon>Analgoidea</taxon>
        <taxon>Pyroglyphidae</taxon>
        <taxon>Dermatophagoidinae</taxon>
        <taxon>Dermatophagoides</taxon>
    </lineage>
</organism>
<comment type="caution">
    <text evidence="1">The sequence shown here is derived from an EMBL/GenBank/DDBJ whole genome shotgun (WGS) entry which is preliminary data.</text>
</comment>
<name>A0ABQ8IUN3_DERPT</name>
<reference evidence="1 2" key="2">
    <citation type="journal article" date="2022" name="Mol. Biol. Evol.">
        <title>Comparative Genomics Reveals Insights into the Divergent Evolution of Astigmatic Mites and Household Pest Adaptations.</title>
        <authorList>
            <person name="Xiong Q."/>
            <person name="Wan A.T."/>
            <person name="Liu X."/>
            <person name="Fung C.S."/>
            <person name="Xiao X."/>
            <person name="Malainual N."/>
            <person name="Hou J."/>
            <person name="Wang L."/>
            <person name="Wang M."/>
            <person name="Yang K.Y."/>
            <person name="Cui Y."/>
            <person name="Leung E.L."/>
            <person name="Nong W."/>
            <person name="Shin S.K."/>
            <person name="Au S.W."/>
            <person name="Jeong K.Y."/>
            <person name="Chew F.T."/>
            <person name="Hui J.H."/>
            <person name="Leung T.F."/>
            <person name="Tungtrongchitr A."/>
            <person name="Zhong N."/>
            <person name="Liu Z."/>
            <person name="Tsui S.K."/>
        </authorList>
    </citation>
    <scope>NUCLEOTIDE SEQUENCE [LARGE SCALE GENOMIC DNA]</scope>
    <source>
        <strain evidence="1">Derp</strain>
    </source>
</reference>
<evidence type="ECO:0000313" key="1">
    <source>
        <dbReference type="EMBL" id="KAH9414033.1"/>
    </source>
</evidence>
<reference evidence="1 2" key="1">
    <citation type="journal article" date="2018" name="J. Allergy Clin. Immunol.">
        <title>High-quality assembly of Dermatophagoides pteronyssinus genome and transcriptome reveals a wide range of novel allergens.</title>
        <authorList>
            <person name="Liu X.Y."/>
            <person name="Yang K.Y."/>
            <person name="Wang M.Q."/>
            <person name="Kwok J.S."/>
            <person name="Zeng X."/>
            <person name="Yang Z."/>
            <person name="Xiao X.J."/>
            <person name="Lau C.P."/>
            <person name="Li Y."/>
            <person name="Huang Z.M."/>
            <person name="Ba J.G."/>
            <person name="Yim A.K."/>
            <person name="Ouyang C.Y."/>
            <person name="Ngai S.M."/>
            <person name="Chan T.F."/>
            <person name="Leung E.L."/>
            <person name="Liu L."/>
            <person name="Liu Z.G."/>
            <person name="Tsui S.K."/>
        </authorList>
    </citation>
    <scope>NUCLEOTIDE SEQUENCE [LARGE SCALE GENOMIC DNA]</scope>
    <source>
        <strain evidence="1">Derp</strain>
    </source>
</reference>
<evidence type="ECO:0000313" key="2">
    <source>
        <dbReference type="Proteomes" id="UP000887458"/>
    </source>
</evidence>
<protein>
    <submittedName>
        <fullName evidence="1">Uncharacterized protein</fullName>
    </submittedName>
</protein>
<accession>A0ABQ8IUN3</accession>
<dbReference type="EMBL" id="NJHN03000115">
    <property type="protein sequence ID" value="KAH9414033.1"/>
    <property type="molecule type" value="Genomic_DNA"/>
</dbReference>
<dbReference type="Proteomes" id="UP000887458">
    <property type="component" value="Unassembled WGS sequence"/>
</dbReference>
<gene>
    <name evidence="1" type="ORF">DERP_012414</name>
</gene>
<sequence>MKKIKKIKKPKVTEELISLKPSDEPIIEESIEEEIKPEDEFKIDAETKKKILKKPKRKESVTEIPETEEKDVIEDIKTRNLRGNYRFAR</sequence>
<keyword evidence="2" id="KW-1185">Reference proteome</keyword>